<comment type="miscellaneous">
    <text evidence="32">HIV-1 lineages are divided in three main groups, M (for Major), O (for Outlier), and N (for New, or Non-M, Non-O). The vast majority of strains found worldwide belong to the group M. Group O seems to be endemic to and largely confined to Cameroon and neighboring countries in West Central Africa, where these viruses represent a small minority of HIV-1 strains. The group N is represented by a limited number of isolates from Cameroonian persons. The group M is further subdivided in 9 clades or subtypes (A to D, F to H, J and K).</text>
</comment>
<keyword evidence="11 32" id="KW-0945">Host-virus interaction</keyword>
<dbReference type="GO" id="GO:0005198">
    <property type="term" value="F:structural molecule activity"/>
    <property type="evidence" value="ECO:0007669"/>
    <property type="project" value="UniProtKB-UniRule"/>
</dbReference>
<evidence type="ECO:0000256" key="33">
    <source>
        <dbReference type="RuleBase" id="RU363095"/>
    </source>
</evidence>
<accession>A0A1W6IHH4</accession>
<dbReference type="Gene3D" id="2.170.40.20">
    <property type="entry name" value="Human immunodeficiency virus 1, Gp160, envelope glycoprotein"/>
    <property type="match status" value="2"/>
</dbReference>
<keyword evidence="23 32" id="KW-1039">Host endosome</keyword>
<dbReference type="Pfam" id="PF00516">
    <property type="entry name" value="GP120"/>
    <property type="match status" value="1"/>
</dbReference>
<evidence type="ECO:0000256" key="30">
    <source>
        <dbReference type="ARBA" id="ARBA00023288"/>
    </source>
</evidence>
<comment type="function">
    <text evidence="32">Envelope glycoprotein gp160: Oligomerizes in the host endoplasmic reticulum into predominantly trimers. In a second time, gp160 transits in the host Golgi, where glycosylation is completed. The precursor is then proteolytically cleaved in the trans-Golgi and thereby activated by cellular furin or furin-like proteases to produce gp120 and gp41.</text>
</comment>
<dbReference type="InterPro" id="IPR000777">
    <property type="entry name" value="HIV1_Gp120"/>
</dbReference>
<dbReference type="GO" id="GO:0044175">
    <property type="term" value="C:host cell endosome membrane"/>
    <property type="evidence" value="ECO:0007669"/>
    <property type="project" value="UniProtKB-SubCell"/>
</dbReference>
<feature type="short sequence motif" description="Di-leucine internalization motif" evidence="32">
    <location>
        <begin position="860"/>
        <end position="861"/>
    </location>
</feature>
<evidence type="ECO:0000259" key="35">
    <source>
        <dbReference type="Pfam" id="PF00516"/>
    </source>
</evidence>
<feature type="lipid moiety-binding region" description="S-palmitoyl cysteine; by host" evidence="32">
    <location>
        <position position="762"/>
    </location>
</feature>
<feature type="site" description="Cleavage; by host furin" evidence="32">
    <location>
        <begin position="509"/>
        <end position="510"/>
    </location>
</feature>
<feature type="chain" id="PRO_5023275241" description="Envelope glycoprotein gp160" evidence="32">
    <location>
        <begin position="29"/>
        <end position="861"/>
    </location>
</feature>
<dbReference type="GO" id="GO:0055036">
    <property type="term" value="C:virion membrane"/>
    <property type="evidence" value="ECO:0007669"/>
    <property type="project" value="UniProtKB-SubCell"/>
</dbReference>
<dbReference type="InterPro" id="IPR037527">
    <property type="entry name" value="Gp160"/>
</dbReference>
<comment type="similarity">
    <text evidence="32">Belongs to the HIV-1 env protein family.</text>
</comment>
<dbReference type="GO" id="GO:0019082">
    <property type="term" value="P:viral protein processing"/>
    <property type="evidence" value="ECO:0007669"/>
    <property type="project" value="UniProtKB-UniRule"/>
</dbReference>
<keyword evidence="9 32" id="KW-1032">Host cell membrane</keyword>
<evidence type="ECO:0000256" key="7">
    <source>
        <dbReference type="ARBA" id="ARBA00022506"/>
    </source>
</evidence>
<comment type="function">
    <text evidence="32">Surface protein gp120: Attaches the virus to the host lymphoid cell by binding to the primary receptor CD4. This interaction induces a structural rearrangement creating a high affinity binding site for a chemokine coreceptor like CXCR4 and/or CCR5. Acts as a ligand for CD209/DC-SIGN and CLEC4M/DC-SIGNR, which are respectively found on dendritic cells (DCs), and on endothelial cells of liver sinusoids and lymph node sinuses. These interactions allow capture of viral particles at mucosal surfaces by these cells and subsequent transmission to permissive cells. HIV subverts the migration properties of dendritic cells to gain access to CD4+ T-cells in lymph nodes. Virus transmission to permissive T-cells occurs either in trans (without DCs infection, through viral capture and transmission), or in cis (following DCs productive infection, through the usual CD4-gp120 interaction), thereby inducing a robust infection. In trans infection, bound virions remain infectious over days and it is proposed that they are not degraded, but protected in non-lysosomal acidic organelles within the DCs close to the cell membrane thus contributing to the viral infectious potential during DCs' migration from the periphery to the lymphoid tissues. On arrival at lymphoid tissues, intact virions recycle back to DCs' cell surface allowing virus transmission to CD4+ T-cells.</text>
</comment>
<sequence>MGILKNYPQWWIWGILGFWMLMNCNGKENLWVTVYYGVPVWKEAKTTLFCASDAKAYKKEVHNVWATHACVPTDPSPQELVLKNVTENFNMWKNDMVDQMHEDIISLWDQSLKPCVKLTPLCVTLICSNATVNNRTVYDTRSNVNVTNITNTIMGEMKNCSFNTTTEIRDKEKKEYALFYRPDIVPLNETSNTSEYRLINCNTSAVTQACPKVTFEPIPIHYCAPAGYAILKCNNETFNGTGPCSNVSTVQCTHGIRPVVSTQLLLNGSLAEKEIVIRSENLTNNAKIIIVHLHTPVEIVCTRPGNNTRKSVRIGPGQTFYATGDIIGDIRQAHCNISEEKWNKTLQQVGKELQKHFPNKTIKYERSAGGDMEITTHSFNCGGEFFYCNTSILFNGTYNGTYNISTNSNSTITLQCRIKQIINMWQGVGRAMYAPPIAGNITCKSNITGLLLTRDGGTNNKTEEIFRPAGGDMRDNWRSELYKYKVVEIQPLGIAPTGAKRRVVEREKRAAGLGALFLGFLGAAGSTMGAASITLTVQARQLLSGIVQQQSNLLRAIEAQQHMLQLTVWGIKQLQARVLALERYLKDQQLLGMWGCSGKLICTTDVPWNTSWSNKSEKDIWDNMTWMQWEREISNYTETIYTLLEDSQRQQERNEKDLLALDSWNSLWNWFNITKWLWYIKIFIMIVGGLIGLRIVFAVLSIVNRVRQGYSPLSLQTLTPNPREPDRLGGIEEEGGEQDRDRSIRLVSGFLPIVWDDLRSLCLFSYHRLRDFLLLAARVVELLGRSSLRGLQRGWEVLKYLGSLVQYWGLELKKSAISLFDTIAIAVAEGTDRILEVIQRFCRAIRNIPTRIRQGFEASLL</sequence>
<evidence type="ECO:0000256" key="6">
    <source>
        <dbReference type="ARBA" id="ARBA00004650"/>
    </source>
</evidence>
<feature type="lipid moiety-binding region" description="S-palmitoyl cysteine; by host" evidence="32">
    <location>
        <position position="842"/>
    </location>
</feature>
<evidence type="ECO:0000256" key="34">
    <source>
        <dbReference type="SAM" id="MobiDB-lite"/>
    </source>
</evidence>
<evidence type="ECO:0000256" key="28">
    <source>
        <dbReference type="ARBA" id="ARBA00023180"/>
    </source>
</evidence>
<evidence type="ECO:0000256" key="32">
    <source>
        <dbReference type="HAMAP-Rule" id="MF_04083"/>
    </source>
</evidence>
<keyword evidence="19 32" id="KW-1043">Host membrane</keyword>
<evidence type="ECO:0000256" key="15">
    <source>
        <dbReference type="ARBA" id="ARBA00022703"/>
    </source>
</evidence>
<evidence type="ECO:0000256" key="24">
    <source>
        <dbReference type="ARBA" id="ARBA00023054"/>
    </source>
</evidence>
<evidence type="ECO:0000256" key="5">
    <source>
        <dbReference type="ARBA" id="ARBA00004578"/>
    </source>
</evidence>
<keyword evidence="14 32" id="KW-0812">Transmembrane</keyword>
<keyword evidence="27 32" id="KW-1015">Disulfide bond</keyword>
<organism evidence="37">
    <name type="scientific">Human immunodeficiency virus type 1</name>
    <name type="common">HIV-1</name>
    <dbReference type="NCBI Taxonomy" id="11676"/>
    <lineage>
        <taxon>Viruses</taxon>
        <taxon>Riboviria</taxon>
        <taxon>Pararnavirae</taxon>
        <taxon>Artverviricota</taxon>
        <taxon>Revtraviricetes</taxon>
        <taxon>Ortervirales</taxon>
        <taxon>Retroviridae</taxon>
        <taxon>Orthoretrovirinae</taxon>
        <taxon>Lentivirus</taxon>
        <taxon>Lentivirus humimdef1</taxon>
    </lineage>
</organism>
<feature type="domain" description="Retroviral envelope protein GP41-like" evidence="36">
    <location>
        <begin position="528"/>
        <end position="718"/>
    </location>
</feature>
<evidence type="ECO:0000256" key="10">
    <source>
        <dbReference type="ARBA" id="ARBA00022570"/>
    </source>
</evidence>
<keyword evidence="18 32" id="KW-0946">Virion</keyword>
<feature type="region of interest" description="CD4-binding loop" evidence="32">
    <location>
        <begin position="367"/>
        <end position="377"/>
    </location>
</feature>
<feature type="disulfide bond" evidence="32">
    <location>
        <begin position="50"/>
        <end position="70"/>
    </location>
</feature>
<dbReference type="FunFam" id="2.170.40.20:FF:000003">
    <property type="entry name" value="Envelope glycoprotein gp160"/>
    <property type="match status" value="1"/>
</dbReference>
<dbReference type="Gene3D" id="1.20.5.490">
    <property type="entry name" value="Single helix bin"/>
    <property type="match status" value="1"/>
</dbReference>
<dbReference type="GO" id="GO:0075512">
    <property type="term" value="P:clathrin-dependent endocytosis of virus by host cell"/>
    <property type="evidence" value="ECO:0007669"/>
    <property type="project" value="UniProtKB-UniRule"/>
</dbReference>
<comment type="domain">
    <text evidence="32 33">The 17 amino acids long immunosuppressive region is present in many retroviral envelope proteins. Synthetic peptides derived from this relatively conserved sequence inhibit immune function in vitro and in vivo.</text>
</comment>
<keyword evidence="10 32" id="KW-1165">Clathrin-mediated endocytosis of virus by host</keyword>
<evidence type="ECO:0000256" key="12">
    <source>
        <dbReference type="ARBA" id="ARBA00022595"/>
    </source>
</evidence>
<evidence type="ECO:0000256" key="4">
    <source>
        <dbReference type="ARBA" id="ARBA00004563"/>
    </source>
</evidence>
<evidence type="ECO:0000256" key="3">
    <source>
        <dbReference type="ARBA" id="ARBA00004505"/>
    </source>
</evidence>
<protein>
    <recommendedName>
        <fullName evidence="32">Envelope glycoprotein gp160</fullName>
    </recommendedName>
    <alternativeName>
        <fullName evidence="32">Env polyprotein</fullName>
    </alternativeName>
    <component>
        <recommendedName>
            <fullName evidence="32">Surface protein gp120</fullName>
            <shortName evidence="32">SU</shortName>
        </recommendedName>
        <alternativeName>
            <fullName evidence="32">Glycoprotein 120</fullName>
            <shortName evidence="32">gp120</shortName>
        </alternativeName>
    </component>
    <component>
        <recommendedName>
            <fullName evidence="32">Transmembrane protein gp41</fullName>
            <shortName evidence="32">TM</shortName>
        </recommendedName>
        <alternativeName>
            <fullName evidence="32">Glycoprotein 41</fullName>
            <shortName evidence="32">gp41</shortName>
        </alternativeName>
    </component>
</protein>
<feature type="transmembrane region" description="Helical" evidence="33">
    <location>
        <begin position="676"/>
        <end position="703"/>
    </location>
</feature>
<dbReference type="CDD" id="cd09909">
    <property type="entry name" value="HIV-1-like_HR1-HR2"/>
    <property type="match status" value="1"/>
</dbReference>
<comment type="domain">
    <text evidence="32">Some of the most genetically diverse regions of the viral genome are present in Env. They are called variable regions 1 through 5 (V1 through V5). Coreceptor usage of gp120 is determined mainly by the primary structure of the third variable region (V3) in the outer domain of gp120. The sequence of V3 determines which coreceptor, CCR5 and/or CXCR4 (corresponding to R5/macrophage, X4/T cell and R5X4/T cell and macrophage tropism), is used to trigger the fusion potential of the Env complex, and hence which cells the virus can infect. Binding to CCR5 involves a region adjacent in addition to V3.</text>
</comment>
<feature type="disulfide bond" evidence="32">
    <location>
        <begin position="596"/>
        <end position="602"/>
    </location>
</feature>
<feature type="short sequence motif" description="YXXL motif; contains endocytosis signal" evidence="32">
    <location>
        <begin position="710"/>
        <end position="713"/>
    </location>
</feature>
<evidence type="ECO:0000256" key="9">
    <source>
        <dbReference type="ARBA" id="ARBA00022511"/>
    </source>
</evidence>
<keyword evidence="17 32" id="KW-1161">Viral attachment to host cell</keyword>
<comment type="function">
    <text evidence="32">Transmembrane protein gp41: Acts as a class I viral fusion protein. Under the current model, the protein has at least 3 conformational states: pre-fusion native state, pre-hairpin intermediate state, and post-fusion hairpin state. During fusion of viral and target intracellular membranes, the coiled coil regions (heptad repeats) assume a trimer-of-hairpins structure, positioning the fusion peptide in close proximity to the C-terminal region of the ectodomain. The formation of this structure appears to drive apposition and subsequent fusion of viral and target cell membranes. Complete fusion occurs in host cell endosomes and is dynamin-dependent, however some lipid transfer might occur at the plasma membrane. The virus undergoes clathrin-dependent internalization long before endosomal fusion, thus minimizing the surface exposure of conserved viral epitopes during fusion and reducing the efficacy of inhibitors targeting these epitopes. Membranes fusion leads to delivery of the nucleocapsid into the cytoplasm.</text>
</comment>
<evidence type="ECO:0000256" key="20">
    <source>
        <dbReference type="ARBA" id="ARBA00022879"/>
    </source>
</evidence>
<proteinExistence type="inferred from homology"/>
<dbReference type="GO" id="GO:0052031">
    <property type="term" value="P:symbiont-mediated perturbation of host defense response"/>
    <property type="evidence" value="ECO:0007669"/>
    <property type="project" value="UniProtKB-UniRule"/>
</dbReference>
<dbReference type="FunFam" id="2.170.40.20:FF:000004">
    <property type="entry name" value="Envelope glycoprotein gp160"/>
    <property type="match status" value="1"/>
</dbReference>
<keyword evidence="13 32" id="KW-0165">Cleavage on pair of basic residues</keyword>
<feature type="region of interest" description="Immunosuppression" evidence="32">
    <location>
        <begin position="572"/>
        <end position="590"/>
    </location>
</feature>
<dbReference type="Gene3D" id="1.10.287.210">
    <property type="match status" value="1"/>
</dbReference>
<dbReference type="GO" id="GO:1903908">
    <property type="term" value="P:positive regulation of plasma membrane raft polarization"/>
    <property type="evidence" value="ECO:0007669"/>
    <property type="project" value="UniProtKB-UniRule"/>
</dbReference>
<dbReference type="FunFam" id="1.20.5.490:FF:000001">
    <property type="entry name" value="Envelope glycoprotein gp160"/>
    <property type="match status" value="1"/>
</dbReference>
<keyword evidence="28 32" id="KW-0325">Glycoprotein</keyword>
<feature type="region of interest" description="Disordered" evidence="34">
    <location>
        <begin position="717"/>
        <end position="737"/>
    </location>
</feature>
<keyword evidence="16 32" id="KW-0732">Signal</keyword>
<evidence type="ECO:0000256" key="8">
    <source>
        <dbReference type="ARBA" id="ARBA00022510"/>
    </source>
</evidence>
<feature type="region of interest" description="V5" evidence="32">
    <location>
        <begin position="459"/>
        <end position="469"/>
    </location>
</feature>
<evidence type="ECO:0000256" key="17">
    <source>
        <dbReference type="ARBA" id="ARBA00022804"/>
    </source>
</evidence>
<name>A0A1W6IHH4_HV1</name>
<comment type="domain">
    <text evidence="32">The membrane proximal external region (MPER) present in gp41 is a tryptophan-rich region recognized by the antibodies 2F5, Z13, and 4E10. MPER seems to play a role in fusion.</text>
</comment>
<dbReference type="GO" id="GO:0019064">
    <property type="term" value="P:fusion of virus membrane with host plasma membrane"/>
    <property type="evidence" value="ECO:0007669"/>
    <property type="project" value="UniProtKB-UniRule"/>
</dbReference>
<evidence type="ECO:0000259" key="36">
    <source>
        <dbReference type="Pfam" id="PF00517"/>
    </source>
</evidence>
<dbReference type="GO" id="GO:0019031">
    <property type="term" value="C:viral envelope"/>
    <property type="evidence" value="ECO:0007669"/>
    <property type="project" value="UniProtKB-KW"/>
</dbReference>
<evidence type="ECO:0000256" key="23">
    <source>
        <dbReference type="ARBA" id="ARBA00023046"/>
    </source>
</evidence>
<keyword evidence="8 32" id="KW-1170">Fusion of virus membrane with host endosomal membrane</keyword>
<keyword evidence="26 32" id="KW-0564">Palmitate</keyword>
<evidence type="ECO:0000256" key="25">
    <source>
        <dbReference type="ARBA" id="ARBA00023136"/>
    </source>
</evidence>
<evidence type="ECO:0000256" key="26">
    <source>
        <dbReference type="ARBA" id="ARBA00023139"/>
    </source>
</evidence>
<feature type="region of interest" description="Fusion peptide" evidence="32">
    <location>
        <begin position="510"/>
        <end position="530"/>
    </location>
</feature>
<comment type="subcellular location">
    <molecule>Transmembrane protein gp41</molecule>
    <subcellularLocation>
        <location evidence="32">Virion membrane</location>
        <topology evidence="32">Single-pass type I membrane protein</topology>
    </subcellularLocation>
    <subcellularLocation>
        <location evidence="32">Host cell membrane</location>
        <topology evidence="32">Single-pass type I membrane protein</topology>
    </subcellularLocation>
    <subcellularLocation>
        <location evidence="32">Host endosome membrane</location>
        <topology evidence="32">Single-pass type I membrane protein</topology>
    </subcellularLocation>
    <text evidence="32">It is probably concentrated at the site of budding and incorporated into the virions possibly by contacts between the cytoplasmic tail of Env and the N-terminus of Gag.</text>
</comment>
<comment type="PTM">
    <text evidence="32">Palmitoylation of the transmembrane protein and of Env polyprotein (prior to its proteolytic cleavage) is essential for their association with host cell membrane lipid rafts. Palmitoylation is therefore required for envelope trafficking to classical lipid rafts, but not for viral replication.</text>
</comment>
<keyword evidence="31 32" id="KW-1160">Virus entry into host cell</keyword>
<dbReference type="GO" id="GO:0039654">
    <property type="term" value="P:fusion of virus membrane with host endosome membrane"/>
    <property type="evidence" value="ECO:0007669"/>
    <property type="project" value="UniProtKB-UniRule"/>
</dbReference>
<dbReference type="SUPFAM" id="SSF58069">
    <property type="entry name" value="Virus ectodomain"/>
    <property type="match status" value="1"/>
</dbReference>
<evidence type="ECO:0000256" key="22">
    <source>
        <dbReference type="ARBA" id="ARBA00022989"/>
    </source>
</evidence>
<evidence type="ECO:0000256" key="31">
    <source>
        <dbReference type="ARBA" id="ARBA00023296"/>
    </source>
</evidence>
<feature type="region of interest" description="MPER; binding to GalCer" evidence="32">
    <location>
        <begin position="660"/>
        <end position="681"/>
    </location>
</feature>
<dbReference type="InterPro" id="IPR036377">
    <property type="entry name" value="Gp120_core_sf"/>
</dbReference>
<comment type="PTM">
    <text evidence="32">Specific enzymatic cleavages in vivo yield mature proteins. Envelope glycoproteins are synthesized as a inactive precursor that is heavily N-glycosylated and processed likely by host cell furin in the Golgi to yield the mature SU and TM proteins. The cleavage site between SU and TM requires the minimal sequence [KR]-X-[KR]-R. About 2 of the 9 disulfide bonds of gp41 are reduced by P4HB/PDI, following binding to CD4 receptor.</text>
</comment>
<organismHost>
    <name type="scientific">Homo sapiens</name>
    <name type="common">Human</name>
    <dbReference type="NCBI Taxonomy" id="9606"/>
</organismHost>
<dbReference type="GO" id="GO:0016020">
    <property type="term" value="C:membrane"/>
    <property type="evidence" value="ECO:0007669"/>
    <property type="project" value="UniProtKB-UniRule"/>
</dbReference>
<dbReference type="GO" id="GO:0019062">
    <property type="term" value="P:virion attachment to host cell"/>
    <property type="evidence" value="ECO:0007669"/>
    <property type="project" value="UniProtKB-UniRule"/>
</dbReference>
<dbReference type="EMBL" id="KX217443">
    <property type="protein sequence ID" value="ARM47829.1"/>
    <property type="molecule type" value="Genomic_RNA"/>
</dbReference>
<comment type="subcellular location">
    <molecule>Surface protein gp120</molecule>
    <subcellularLocation>
        <location evidence="32">Virion membrane</location>
        <topology evidence="32">Peripheral membrane protein</topology>
    </subcellularLocation>
    <subcellularLocation>
        <location evidence="32">Host cell membrane</location>
        <topology evidence="32">Peripheral membrane protein</topology>
    </subcellularLocation>
    <subcellularLocation>
        <location evidence="32">Host endosome membrane</location>
        <topology evidence="32">Single-pass type I membrane protein</topology>
    </subcellularLocation>
    <text evidence="32">The surface protein is not anchored to the viral envelope, but associates with the extravirion surface through its binding to TM. It is probably concentrated at the site of budding and incorporated into the virions possibly by contacts between the cytoplasmic tail of Env and the N-terminus of Gag.</text>
</comment>
<dbReference type="GO" id="GO:0020002">
    <property type="term" value="C:host cell plasma membrane"/>
    <property type="evidence" value="ECO:0007669"/>
    <property type="project" value="UniProtKB-SubCell"/>
</dbReference>
<evidence type="ECO:0000256" key="29">
    <source>
        <dbReference type="ARBA" id="ARBA00023280"/>
    </source>
</evidence>
<evidence type="ECO:0000256" key="14">
    <source>
        <dbReference type="ARBA" id="ARBA00022692"/>
    </source>
</evidence>
<dbReference type="InterPro" id="IPR000328">
    <property type="entry name" value="GP41-like"/>
</dbReference>
<keyword evidence="20 32" id="KW-0261">Viral envelope protein</keyword>
<evidence type="ECO:0000256" key="13">
    <source>
        <dbReference type="ARBA" id="ARBA00022685"/>
    </source>
</evidence>
<feature type="coiled-coil region" evidence="32">
    <location>
        <begin position="631"/>
        <end position="665"/>
    </location>
</feature>
<comment type="PTM">
    <text evidence="32">Highly glycosylated by host. The high number of glycan on the protein is reffered to as 'glycan shield' because it contributes to hide protein sequence from adaptive immune system.</text>
</comment>
<keyword evidence="7 32" id="KW-1168">Fusion of virus membrane with host membrane</keyword>
<dbReference type="GO" id="GO:1903911">
    <property type="term" value="P:positive regulation of receptor clustering"/>
    <property type="evidence" value="ECO:0007669"/>
    <property type="project" value="UniProtKB-UniRule"/>
</dbReference>
<feature type="chain" id="PRO_5023275240" description="Transmembrane protein gp41" evidence="32">
    <location>
        <begin position="510"/>
        <end position="861"/>
    </location>
</feature>
<feature type="topological domain" description="Cytoplasmic" evidence="32">
    <location>
        <begin position="704"/>
        <end position="861"/>
    </location>
</feature>
<evidence type="ECO:0000313" key="37">
    <source>
        <dbReference type="EMBL" id="ARM47829.1"/>
    </source>
</evidence>
<evidence type="ECO:0000256" key="18">
    <source>
        <dbReference type="ARBA" id="ARBA00022844"/>
    </source>
</evidence>
<keyword evidence="25 32" id="KW-0472">Membrane</keyword>
<evidence type="ECO:0000256" key="2">
    <source>
        <dbReference type="ARBA" id="ARBA00004433"/>
    </source>
</evidence>
<evidence type="ECO:0000256" key="11">
    <source>
        <dbReference type="ARBA" id="ARBA00022581"/>
    </source>
</evidence>
<comment type="subcellular location">
    <subcellularLocation>
        <location evidence="3">Host cell membrane</location>
        <topology evidence="3">Peripheral membrane protein</topology>
    </subcellularLocation>
    <subcellularLocation>
        <location evidence="1">Host cell membrane</location>
        <topology evidence="1">Single-pass type I membrane protein</topology>
    </subcellularLocation>
    <subcellularLocation>
        <location evidence="2">Host endosome membrane</location>
        <topology evidence="2">Peripheral membrane protein</topology>
    </subcellularLocation>
    <subcellularLocation>
        <location evidence="5">Host endosome membrane</location>
        <topology evidence="5">Single-pass type I membrane protein</topology>
    </subcellularLocation>
    <subcellularLocation>
        <location evidence="6">Virion membrane</location>
        <topology evidence="6">Peripheral membrane protein</topology>
    </subcellularLocation>
    <subcellularLocation>
        <location evidence="4">Virion membrane</location>
        <topology evidence="4">Single-pass type I membrane protein</topology>
    </subcellularLocation>
</comment>
<evidence type="ECO:0000256" key="1">
    <source>
        <dbReference type="ARBA" id="ARBA00004402"/>
    </source>
</evidence>
<evidence type="ECO:0000256" key="19">
    <source>
        <dbReference type="ARBA" id="ARBA00022870"/>
    </source>
</evidence>
<keyword evidence="21 32" id="KW-1164">Virus endocytosis by host</keyword>
<gene>
    <name evidence="32 37" type="primary">env</name>
</gene>
<evidence type="ECO:0000256" key="21">
    <source>
        <dbReference type="ARBA" id="ARBA00022890"/>
    </source>
</evidence>
<comment type="subunit">
    <text evidence="32">The mature envelope protein (Env) consists of a homotrimer of non-covalently associated gp120-gp41 heterodimers. The resulting complex protrudes from the virus surface as a spike. There seems to be as few as 10 spikes on the average virion. Surface protein gp120 interacts with host CD4, CCR5 and CXCR4. Gp120 also interacts with the C-type lectins CD209/DC-SIGN and CLEC4M/DC-SIGNR (collectively referred to as DC-SIGN(R)). Gp120 and gp41 interact with GalCer. Gp120 interacts with host ITGA4/ITGB7 complex; on CD4+ T-cells, this interaction results in rapid activation of integrin ITGAL/LFA-1, which facilitates efficient cell-to-cell spreading of HIV-1. Gp120 interacts with cell-associated heparan sulfate; this interaction increases virus infectivity on permissive cells and may be involved in infection of CD4- cells.</text>
</comment>
<keyword evidence="30 32" id="KW-0449">Lipoprotein</keyword>
<keyword evidence="24 32" id="KW-0175">Coiled coil</keyword>
<feature type="disulfide bond" evidence="32">
    <location>
        <begin position="233"/>
        <end position="244"/>
    </location>
</feature>
<keyword evidence="29 32" id="KW-0899">Viral immunoevasion</keyword>
<keyword evidence="22 32" id="KW-1133">Transmembrane helix</keyword>
<dbReference type="SUPFAM" id="SSF56502">
    <property type="entry name" value="gp120 core"/>
    <property type="match status" value="2"/>
</dbReference>
<comment type="caution">
    <text evidence="32">Lacks conserved residue(s) required for the propagation of feature annotation.</text>
</comment>
<dbReference type="Pfam" id="PF00517">
    <property type="entry name" value="GP41"/>
    <property type="match status" value="1"/>
</dbReference>
<keyword evidence="12 32" id="KW-1162">Viral penetration into host cytoplasm</keyword>
<feature type="domain" description="Human immunodeficiency virus 1 envelope glycoprotein Gp120" evidence="35">
    <location>
        <begin position="30"/>
        <end position="509"/>
    </location>
</feature>
<comment type="miscellaneous">
    <text evidence="32">Inhibitors targeting HIV-1 viral envelope proteins are used as antiretroviral drugs. Attachment of virions to the cell surface via non-specific interactions and CD4 binding can be blocked by inhibitors that include cyanovirin-N, cyclotriazadisulfonamide analogs, PRO 2000, TNX 355 and PRO 542. In addition, BMS 806 can block CD4-induced conformational changes. Env interactions with the coreceptor molecules can be targeted by CCR5 antagonists including SCH-D, maraviroc (UK 427857) and aplaviroc (GW 873140), and the CXCR4 antagonist AMD 070. Fusion of viral and cellular membranes can be inhibited by peptides such as enfuvirtide and tifuvirtide (T 1249). Resistance to inhibitors associated with mutations in Env are observed. Most of the time, single mutations confer only a modest reduction in drug susceptibility. Combination of several mutations is usually required to develop a high-level drug resistance.</text>
</comment>
<evidence type="ECO:0000256" key="27">
    <source>
        <dbReference type="ARBA" id="ARBA00023157"/>
    </source>
</evidence>
<dbReference type="FunFam" id="1.10.287.210:FF:000001">
    <property type="entry name" value="Envelope glycoprotein gp160"/>
    <property type="match status" value="1"/>
</dbReference>
<comment type="domain">
    <text evidence="32">The CD4-binding region is targeted by the antibody b12.</text>
</comment>
<dbReference type="HAMAP" id="MF_04083">
    <property type="entry name" value="HIV_ENV"/>
    <property type="match status" value="1"/>
</dbReference>
<evidence type="ECO:0000256" key="16">
    <source>
        <dbReference type="ARBA" id="ARBA00022729"/>
    </source>
</evidence>
<feature type="disulfide bond" evidence="32">
    <location>
        <begin position="223"/>
        <end position="252"/>
    </location>
</feature>
<keyword evidence="15 32" id="KW-0053">Apoptosis</keyword>
<reference evidence="37" key="1">
    <citation type="submission" date="2016-05" db="EMBL/GenBank/DDBJ databases">
        <title>Staged Induction of HIV-1 Glycan-Dependent Broadly Neutralizing Antibodies.</title>
        <authorList>
            <person name="Bonsignori M."/>
            <person name="Kreider E.F."/>
            <person name="Fera D."/>
            <person name="Meyerhoff R.R."/>
            <person name="Bradley T."/>
            <person name="Wiehe K."/>
            <person name="Alam S.M."/>
            <person name="Hwang K.-K."/>
            <person name="Saunders K.O."/>
            <person name="Xia S.-M."/>
            <person name="Zhang R."/>
            <person name="Gladden M."/>
            <person name="Monroe A."/>
            <person name="Pier B.W."/>
            <person name="Jette C.A."/>
            <person name="Kelsoe G."/>
            <person name="Louder M.K."/>
            <person name="Morris L."/>
            <person name="Kappes J."/>
            <person name="Wagh K."/>
            <person name="Kamanga G."/>
            <person name="Cohen M.S."/>
            <person name="Hraber P.T."/>
            <person name="Montefiori D.C."/>
            <person name="Trama A."/>
            <person name="Liao H.-X."/>
            <person name="Kepler T.B."/>
            <person name="Moody M.A."/>
            <person name="Gao F."/>
            <person name="Mascola J.R."/>
            <person name="Shaw G.M."/>
            <person name="Hahn B.H."/>
            <person name="Harrison S.C."/>
            <person name="Korber B."/>
            <person name="Haynes B.F."/>
        </authorList>
    </citation>
    <scope>NUCLEOTIDE SEQUENCE</scope>
    <source>
        <strain evidence="37">CH0848.3.d0526.25.13</strain>
    </source>
</reference>
<comment type="domain">
    <text evidence="32">The YXXL motif is involved in determining the exact site of viral release at the surface of infected mononuclear cells and promotes endocytosis. YXXL and di-leucine endocytosis motifs interact directly or indirectly with the clathrin adapter complexes, opperate independently, and their activities are not additive.</text>
</comment>